<reference evidence="3" key="1">
    <citation type="submission" date="2021-12" db="EMBL/GenBank/DDBJ databases">
        <authorList>
            <person name="King R."/>
        </authorList>
    </citation>
    <scope>NUCLEOTIDE SEQUENCE</scope>
</reference>
<accession>A0A9N8KUI8</accession>
<name>A0A9N8KUI8_CHRIL</name>
<proteinExistence type="predicted"/>
<dbReference type="AlphaFoldDB" id="A0A9N8KUI8"/>
<feature type="region of interest" description="Disordered" evidence="1">
    <location>
        <begin position="281"/>
        <end position="308"/>
    </location>
</feature>
<evidence type="ECO:0000313" key="3">
    <source>
        <dbReference type="EMBL" id="CAD0199442.1"/>
    </source>
</evidence>
<gene>
    <name evidence="3" type="ORF">CINC_LOCUS1137</name>
</gene>
<dbReference type="Proteomes" id="UP001154114">
    <property type="component" value="Chromosome 10"/>
</dbReference>
<keyword evidence="4" id="KW-1185">Reference proteome</keyword>
<feature type="compositionally biased region" description="Basic and acidic residues" evidence="1">
    <location>
        <begin position="384"/>
        <end position="395"/>
    </location>
</feature>
<evidence type="ECO:0000259" key="2">
    <source>
        <dbReference type="Pfam" id="PF15888"/>
    </source>
</evidence>
<evidence type="ECO:0000313" key="4">
    <source>
        <dbReference type="Proteomes" id="UP001154114"/>
    </source>
</evidence>
<feature type="domain" description="Folded gastrulation N-terminal" evidence="2">
    <location>
        <begin position="131"/>
        <end position="225"/>
    </location>
</feature>
<organism evidence="3 4">
    <name type="scientific">Chrysodeixis includens</name>
    <name type="common">Soybean looper</name>
    <name type="synonym">Pseudoplusia includens</name>
    <dbReference type="NCBI Taxonomy" id="689277"/>
    <lineage>
        <taxon>Eukaryota</taxon>
        <taxon>Metazoa</taxon>
        <taxon>Ecdysozoa</taxon>
        <taxon>Arthropoda</taxon>
        <taxon>Hexapoda</taxon>
        <taxon>Insecta</taxon>
        <taxon>Pterygota</taxon>
        <taxon>Neoptera</taxon>
        <taxon>Endopterygota</taxon>
        <taxon>Lepidoptera</taxon>
        <taxon>Glossata</taxon>
        <taxon>Ditrysia</taxon>
        <taxon>Noctuoidea</taxon>
        <taxon>Noctuidae</taxon>
        <taxon>Plusiinae</taxon>
        <taxon>Chrysodeixis</taxon>
    </lineage>
</organism>
<sequence>MDGCSEILTSQLAISCDCRYLGTYVSGFYDKHGKTRCGLRLAGSSARYNVTGARRSASFKVFAMWYTWTTVLLVSCALVKAEPGAEPPAPAPVATTRAPPRTLDRQAAELAWKSWLQSPESGNQNAPPRRITTKSLFITPLNCPEGQRLDRNGCVQVVTVNKDEHERILLEHLNAWFVTSAPSGDVLYDYGDAEPGPLQLSIPIGLDPQAAPLQGQEPSAQAQELQPNYVKIDKKDETKTNGDASIEAELELLKLQNSLNQNDTATVDSSYMVNQNVLTNAHTYPDKPKRDSPVANATEVESISNTTDEGQKELVFGHVNIDPILYNTENQTVTDSHENSKESILTEIENVATNIAAANMANQNITKSESKNETDTSNSSTQMLKKDGDHSKLSPENDYSDIGEAIKLISRYADVTTDDNFTKEQNKHVLKDDSILGTRTKLQYRRNKPKDQEMEAMSVHEPLEVALNNKAPAHIYPKYDVLYRYPWQSQHSPTPPPDYPFRYLQDYWPNRNQVGGVYNSHENPRRHHHSYPHNFRLHGYPHASYAGVAAAYPEQLKGYIHRMVQHHANPMRAHTNNQDLYSLLGLRHWFSSEGTSKR</sequence>
<dbReference type="InterPro" id="IPR031761">
    <property type="entry name" value="FOG_N"/>
</dbReference>
<feature type="compositionally biased region" description="Polar residues" evidence="1">
    <location>
        <begin position="299"/>
        <end position="308"/>
    </location>
</feature>
<dbReference type="OrthoDB" id="8197748at2759"/>
<dbReference type="EMBL" id="LR824013">
    <property type="protein sequence ID" value="CAD0199442.1"/>
    <property type="molecule type" value="Genomic_DNA"/>
</dbReference>
<evidence type="ECO:0000256" key="1">
    <source>
        <dbReference type="SAM" id="MobiDB-lite"/>
    </source>
</evidence>
<feature type="region of interest" description="Disordered" evidence="1">
    <location>
        <begin position="362"/>
        <end position="398"/>
    </location>
</feature>
<protein>
    <recommendedName>
        <fullName evidence="2">Folded gastrulation N-terminal domain-containing protein</fullName>
    </recommendedName>
</protein>
<dbReference type="Pfam" id="PF15888">
    <property type="entry name" value="FOG_N"/>
    <property type="match status" value="1"/>
</dbReference>